<dbReference type="InterPro" id="IPR022536">
    <property type="entry name" value="EspC"/>
</dbReference>
<accession>A0ABN1CWS9</accession>
<evidence type="ECO:0000313" key="1">
    <source>
        <dbReference type="EMBL" id="GAA0528158.1"/>
    </source>
</evidence>
<sequence>MADEMNVVIEGLRSHASKVDGVVDRLNTAVDASREVTLNNDAYGILCQPFALMIESVEQNGVETLRKAVDAMREVADNVRATAEEYQAVDDDNSSMLGELGR</sequence>
<comment type="caution">
    <text evidence="1">The sequence shown here is derived from an EMBL/GenBank/DDBJ whole genome shotgun (WGS) entry which is preliminary data.</text>
</comment>
<evidence type="ECO:0000313" key="2">
    <source>
        <dbReference type="Proteomes" id="UP001500729"/>
    </source>
</evidence>
<gene>
    <name evidence="1" type="ORF">GCM10009533_29340</name>
</gene>
<dbReference type="Pfam" id="PF10824">
    <property type="entry name" value="T7SS_ESX_EspC"/>
    <property type="match status" value="1"/>
</dbReference>
<name>A0ABN1CWS9_SACER</name>
<protein>
    <submittedName>
        <fullName evidence="1">Type VII secretion target</fullName>
    </submittedName>
</protein>
<organism evidence="1 2">
    <name type="scientific">Saccharopolyspora erythraea</name>
    <name type="common">Streptomyces erythraeus</name>
    <dbReference type="NCBI Taxonomy" id="1836"/>
    <lineage>
        <taxon>Bacteria</taxon>
        <taxon>Bacillati</taxon>
        <taxon>Actinomycetota</taxon>
        <taxon>Actinomycetes</taxon>
        <taxon>Pseudonocardiales</taxon>
        <taxon>Pseudonocardiaceae</taxon>
        <taxon>Saccharopolyspora</taxon>
    </lineage>
</organism>
<dbReference type="RefSeq" id="WP_009944117.1">
    <property type="nucleotide sequence ID" value="NZ_BAAAGS010000016.1"/>
</dbReference>
<dbReference type="Proteomes" id="UP001500729">
    <property type="component" value="Unassembled WGS sequence"/>
</dbReference>
<reference evidence="1 2" key="1">
    <citation type="journal article" date="2019" name="Int. J. Syst. Evol. Microbiol.">
        <title>The Global Catalogue of Microorganisms (GCM) 10K type strain sequencing project: providing services to taxonomists for standard genome sequencing and annotation.</title>
        <authorList>
            <consortium name="The Broad Institute Genomics Platform"/>
            <consortium name="The Broad Institute Genome Sequencing Center for Infectious Disease"/>
            <person name="Wu L."/>
            <person name="Ma J."/>
        </authorList>
    </citation>
    <scope>NUCLEOTIDE SEQUENCE [LARGE SCALE GENOMIC DNA]</scope>
    <source>
        <strain evidence="1 2">JCM 10303</strain>
    </source>
</reference>
<dbReference type="EMBL" id="BAAAGS010000016">
    <property type="protein sequence ID" value="GAA0528158.1"/>
    <property type="molecule type" value="Genomic_DNA"/>
</dbReference>
<proteinExistence type="predicted"/>
<keyword evidence="2" id="KW-1185">Reference proteome</keyword>